<sequence>MLRSFLIRDASYTFIYGFLYNLCILIPIIASIRVSGFLVKLIIFIAGFAAALVLVHHFPKKQFERKHLSVLYSGCLSLKIFIMSCLLMLVTVLFLLLFKQIFWSVFLGGLAWFILLETVLFWNGMLRVFLSSVQLGLQMRIIAALCGWIPLVNIYMLLKVIAIIEQELAFEYKKDLVDEVAAETQQCLTKYPILLVHGVFFRDIEYLNYWGRIPRFLKQRGADIYYGNQESAQAVAYCGQQLAEQILKIVEETGCEKINIIAHSKGGLDSRYAISNCGVASYVASLTTINTPHQGCIFANYLLKNAPARLVKVVETVYNGAFQKLGDYNPNFLTAVSDLSDEACLKLNQQMPNVAGVYYQSVATFVKKASSGKFPLNLFYPVVKHFDGRNDGLVSVESAGYFDETLLIEPPAKRGISHADVIDLTRENIEGFDVREFYKDLIVDLKEKGY</sequence>
<feature type="domain" description="DUF676" evidence="2">
    <location>
        <begin position="232"/>
        <end position="316"/>
    </location>
</feature>
<reference evidence="3 4" key="2">
    <citation type="submission" date="2024-02" db="EMBL/GenBank/DDBJ databases">
        <title>The Genome Sequence of Enterococcus sp. DIV0159.</title>
        <authorList>
            <person name="Earl A."/>
            <person name="Manson A."/>
            <person name="Gilmore M."/>
            <person name="Sanders J."/>
            <person name="Shea T."/>
            <person name="Howe W."/>
            <person name="Livny J."/>
            <person name="Cuomo C."/>
            <person name="Neafsey D."/>
            <person name="Birren B."/>
        </authorList>
    </citation>
    <scope>NUCLEOTIDE SEQUENCE [LARGE SCALE GENOMIC DNA]</scope>
    <source>
        <strain evidence="3 4">665A</strain>
    </source>
</reference>
<name>A0ABV0EUT4_9ENTE</name>
<feature type="transmembrane region" description="Helical" evidence="1">
    <location>
        <begin position="142"/>
        <end position="164"/>
    </location>
</feature>
<dbReference type="EMBL" id="JAFREL020000004">
    <property type="protein sequence ID" value="MEO1772403.1"/>
    <property type="molecule type" value="Genomic_DNA"/>
</dbReference>
<dbReference type="Gene3D" id="3.40.50.1820">
    <property type="entry name" value="alpha/beta hydrolase"/>
    <property type="match status" value="1"/>
</dbReference>
<organism evidence="3 4">
    <name type="scientific">Candidatus Enterococcus ferrettii</name>
    <dbReference type="NCBI Taxonomy" id="2815324"/>
    <lineage>
        <taxon>Bacteria</taxon>
        <taxon>Bacillati</taxon>
        <taxon>Bacillota</taxon>
        <taxon>Bacilli</taxon>
        <taxon>Lactobacillales</taxon>
        <taxon>Enterococcaceae</taxon>
        <taxon>Enterococcus</taxon>
    </lineage>
</organism>
<keyword evidence="1" id="KW-1133">Transmembrane helix</keyword>
<evidence type="ECO:0000313" key="3">
    <source>
        <dbReference type="EMBL" id="MEO1772403.1"/>
    </source>
</evidence>
<feature type="transmembrane region" description="Helical" evidence="1">
    <location>
        <begin position="12"/>
        <end position="32"/>
    </location>
</feature>
<evidence type="ECO:0000259" key="2">
    <source>
        <dbReference type="Pfam" id="PF05057"/>
    </source>
</evidence>
<evidence type="ECO:0000313" key="4">
    <source>
        <dbReference type="Proteomes" id="UP000664357"/>
    </source>
</evidence>
<keyword evidence="1" id="KW-0812">Transmembrane</keyword>
<reference evidence="3 4" key="1">
    <citation type="submission" date="2021-03" db="EMBL/GenBank/DDBJ databases">
        <authorList>
            <person name="Gilmore M.S."/>
            <person name="Schwartzman J."/>
            <person name="Van Tyne D."/>
            <person name="Martin M."/>
            <person name="Earl A.M."/>
            <person name="Manson A.L."/>
            <person name="Straub T."/>
            <person name="Salamzade R."/>
            <person name="Saavedra J."/>
            <person name="Lebreton F."/>
            <person name="Prichula J."/>
            <person name="Schaufler K."/>
            <person name="Gaca A."/>
            <person name="Sgardioli B."/>
            <person name="Wagenaar J."/>
            <person name="Strong T."/>
        </authorList>
    </citation>
    <scope>NUCLEOTIDE SEQUENCE [LARGE SCALE GENOMIC DNA]</scope>
    <source>
        <strain evidence="3 4">665A</strain>
    </source>
</reference>
<dbReference type="Proteomes" id="UP000664357">
    <property type="component" value="Unassembled WGS sequence"/>
</dbReference>
<protein>
    <submittedName>
        <fullName evidence="3">Triacylglycerol lipase</fullName>
    </submittedName>
</protein>
<dbReference type="Pfam" id="PF05057">
    <property type="entry name" value="DUF676"/>
    <property type="match status" value="1"/>
</dbReference>
<proteinExistence type="predicted"/>
<feature type="transmembrane region" description="Helical" evidence="1">
    <location>
        <begin position="38"/>
        <end position="58"/>
    </location>
</feature>
<keyword evidence="1" id="KW-0472">Membrane</keyword>
<feature type="transmembrane region" description="Helical" evidence="1">
    <location>
        <begin position="101"/>
        <end position="122"/>
    </location>
</feature>
<dbReference type="InterPro" id="IPR029058">
    <property type="entry name" value="AB_hydrolase_fold"/>
</dbReference>
<feature type="transmembrane region" description="Helical" evidence="1">
    <location>
        <begin position="70"/>
        <end position="95"/>
    </location>
</feature>
<evidence type="ECO:0000256" key="1">
    <source>
        <dbReference type="SAM" id="Phobius"/>
    </source>
</evidence>
<keyword evidence="4" id="KW-1185">Reference proteome</keyword>
<comment type="caution">
    <text evidence="3">The sequence shown here is derived from an EMBL/GenBank/DDBJ whole genome shotgun (WGS) entry which is preliminary data.</text>
</comment>
<dbReference type="InterPro" id="IPR007751">
    <property type="entry name" value="DUF676_lipase-like"/>
</dbReference>
<dbReference type="SUPFAM" id="SSF53474">
    <property type="entry name" value="alpha/beta-Hydrolases"/>
    <property type="match status" value="1"/>
</dbReference>
<accession>A0ABV0EUT4</accession>
<dbReference type="RefSeq" id="WP_207705448.1">
    <property type="nucleotide sequence ID" value="NZ_JAFREL020000004.1"/>
</dbReference>
<gene>
    <name evidence="3" type="ORF">JZO67_004385</name>
</gene>